<dbReference type="SMART" id="SM00382">
    <property type="entry name" value="AAA"/>
    <property type="match status" value="1"/>
</dbReference>
<dbReference type="Gene3D" id="2.40.50.140">
    <property type="entry name" value="Nucleic acid-binding proteins"/>
    <property type="match status" value="1"/>
</dbReference>
<gene>
    <name evidence="6" type="ORF">RQP18_00870</name>
</gene>
<dbReference type="InterPro" id="IPR047641">
    <property type="entry name" value="ABC_transpr_MalK/UgpC-like"/>
</dbReference>
<dbReference type="NCBIfam" id="NF008653">
    <property type="entry name" value="PRK11650.1"/>
    <property type="match status" value="1"/>
</dbReference>
<dbReference type="InterPro" id="IPR003593">
    <property type="entry name" value="AAA+_ATPase"/>
</dbReference>
<dbReference type="CDD" id="cd03301">
    <property type="entry name" value="ABC_MalK_N"/>
    <property type="match status" value="1"/>
</dbReference>
<evidence type="ECO:0000313" key="6">
    <source>
        <dbReference type="EMBL" id="WZX29753.1"/>
    </source>
</evidence>
<dbReference type="PROSITE" id="PS50893">
    <property type="entry name" value="ABC_TRANSPORTER_2"/>
    <property type="match status" value="1"/>
</dbReference>
<dbReference type="PANTHER" id="PTHR43875:SF1">
    <property type="entry name" value="OSMOPROTECTIVE COMPOUNDS UPTAKE ATP-BINDING PROTEIN GGTA"/>
    <property type="match status" value="1"/>
</dbReference>
<keyword evidence="2" id="KW-0547">Nucleotide-binding</keyword>
<dbReference type="InterPro" id="IPR005116">
    <property type="entry name" value="Transp-assoc_OB_typ1"/>
</dbReference>
<protein>
    <submittedName>
        <fullName evidence="6">ABC transporter ATP-binding protein</fullName>
    </submittedName>
</protein>
<dbReference type="Proteomes" id="UP001455384">
    <property type="component" value="Chromosome"/>
</dbReference>
<feature type="region of interest" description="Disordered" evidence="4">
    <location>
        <begin position="369"/>
        <end position="388"/>
    </location>
</feature>
<dbReference type="EMBL" id="CP138333">
    <property type="protein sequence ID" value="WZX29753.1"/>
    <property type="molecule type" value="Genomic_DNA"/>
</dbReference>
<dbReference type="Pfam" id="PF17912">
    <property type="entry name" value="OB_MalK"/>
    <property type="match status" value="1"/>
</dbReference>
<dbReference type="PANTHER" id="PTHR43875">
    <property type="entry name" value="MALTODEXTRIN IMPORT ATP-BINDING PROTEIN MSMX"/>
    <property type="match status" value="1"/>
</dbReference>
<reference evidence="7" key="1">
    <citation type="submission" date="2023-10" db="EMBL/GenBank/DDBJ databases">
        <title>Genome analysis and identification of Salinococcus sp. Bachu38 nov., a PGPR from the rhizosphere of Tamarix.</title>
        <authorList>
            <person name="Liang Z."/>
            <person name="Zhang X."/>
            <person name="Jia J."/>
            <person name="Chen X."/>
            <person name="Wang Y."/>
            <person name="Wang Q."/>
            <person name="Wang R."/>
        </authorList>
    </citation>
    <scope>NUCLEOTIDE SEQUENCE [LARGE SCALE GENOMIC DNA]</scope>
    <source>
        <strain evidence="7">Bachu38</strain>
    </source>
</reference>
<accession>A0ABZ3CK76</accession>
<evidence type="ECO:0000256" key="2">
    <source>
        <dbReference type="ARBA" id="ARBA00022741"/>
    </source>
</evidence>
<keyword evidence="3 6" id="KW-0067">ATP-binding</keyword>
<dbReference type="Pfam" id="PF03459">
    <property type="entry name" value="TOBE"/>
    <property type="match status" value="1"/>
</dbReference>
<dbReference type="InterPro" id="IPR027417">
    <property type="entry name" value="P-loop_NTPase"/>
</dbReference>
<keyword evidence="7" id="KW-1185">Reference proteome</keyword>
<feature type="domain" description="ABC transporter" evidence="5">
    <location>
        <begin position="4"/>
        <end position="235"/>
    </location>
</feature>
<dbReference type="InterPro" id="IPR012340">
    <property type="entry name" value="NA-bd_OB-fold"/>
</dbReference>
<proteinExistence type="predicted"/>
<evidence type="ECO:0000256" key="1">
    <source>
        <dbReference type="ARBA" id="ARBA00022448"/>
    </source>
</evidence>
<sequence>MAELKLKNIKKTYEKGPTVVDDFNLEIHDGEFIVLVGPSGCGKSTTLRMIAGLEEITDGELYINDKKMNDVEPKNRDIAMVFQNYALYPHMSVYDNMAFGLKLRKTPKSEIKQRVEHAADILGLTDYLDRKPKALSGGQRQRVALGRAIVREASVFLMDEPLSNLDAKLRVQMRAEITKLHKRLKTTTVYVTHDQTEALTMASRIVILDKGDIMQVGSPKEVYDFPENVFVAQFIGSPAMNVFDAEIRNGELVIGESTIRIPEFKRRMLVNEGYDNKPIKFGIRPEDVREEAVFVESELASAFNAEVKVSELLGSEIMLYSDLEGQEFISRVDARNELEPGDIVKFAFDMNKGHFFDNETHKRIVTKEERKKEKERLEQHDTSGVIKA</sequence>
<dbReference type="InterPro" id="IPR017871">
    <property type="entry name" value="ABC_transporter-like_CS"/>
</dbReference>
<dbReference type="SUPFAM" id="SSF52540">
    <property type="entry name" value="P-loop containing nucleoside triphosphate hydrolases"/>
    <property type="match status" value="1"/>
</dbReference>
<dbReference type="Gene3D" id="2.40.50.100">
    <property type="match status" value="1"/>
</dbReference>
<keyword evidence="1" id="KW-0813">Transport</keyword>
<organism evidence="6 7">
    <name type="scientific">Salinicoccus bachuensis</name>
    <dbReference type="NCBI Taxonomy" id="3136731"/>
    <lineage>
        <taxon>Bacteria</taxon>
        <taxon>Bacillati</taxon>
        <taxon>Bacillota</taxon>
        <taxon>Bacilli</taxon>
        <taxon>Bacillales</taxon>
        <taxon>Staphylococcaceae</taxon>
        <taxon>Salinicoccus</taxon>
    </lineage>
</organism>
<dbReference type="RefSeq" id="WP_342388306.1">
    <property type="nucleotide sequence ID" value="NZ_CP138333.2"/>
</dbReference>
<dbReference type="PROSITE" id="PS00211">
    <property type="entry name" value="ABC_TRANSPORTER_1"/>
    <property type="match status" value="1"/>
</dbReference>
<evidence type="ECO:0000256" key="4">
    <source>
        <dbReference type="SAM" id="MobiDB-lite"/>
    </source>
</evidence>
<dbReference type="SUPFAM" id="SSF50331">
    <property type="entry name" value="MOP-like"/>
    <property type="match status" value="1"/>
</dbReference>
<dbReference type="InterPro" id="IPR008995">
    <property type="entry name" value="Mo/tungstate-bd_C_term_dom"/>
</dbReference>
<dbReference type="Gene3D" id="3.40.50.300">
    <property type="entry name" value="P-loop containing nucleotide triphosphate hydrolases"/>
    <property type="match status" value="1"/>
</dbReference>
<name>A0ABZ3CK76_9STAP</name>
<evidence type="ECO:0000259" key="5">
    <source>
        <dbReference type="PROSITE" id="PS50893"/>
    </source>
</evidence>
<feature type="compositionally biased region" description="Basic and acidic residues" evidence="4">
    <location>
        <begin position="369"/>
        <end position="381"/>
    </location>
</feature>
<dbReference type="InterPro" id="IPR040582">
    <property type="entry name" value="OB_MalK-like"/>
</dbReference>
<evidence type="ECO:0000256" key="3">
    <source>
        <dbReference type="ARBA" id="ARBA00022840"/>
    </source>
</evidence>
<dbReference type="InterPro" id="IPR015855">
    <property type="entry name" value="ABC_transpr_MalK-like"/>
</dbReference>
<dbReference type="Pfam" id="PF00005">
    <property type="entry name" value="ABC_tran"/>
    <property type="match status" value="1"/>
</dbReference>
<dbReference type="InterPro" id="IPR003439">
    <property type="entry name" value="ABC_transporter-like_ATP-bd"/>
</dbReference>
<dbReference type="GO" id="GO:0005524">
    <property type="term" value="F:ATP binding"/>
    <property type="evidence" value="ECO:0007669"/>
    <property type="project" value="UniProtKB-KW"/>
</dbReference>
<evidence type="ECO:0000313" key="7">
    <source>
        <dbReference type="Proteomes" id="UP001455384"/>
    </source>
</evidence>